<name>N9HMA4_ACILW</name>
<dbReference type="HOGENOM" id="CLU_2420313_0_0_6"/>
<dbReference type="AlphaFoldDB" id="N9HMA4"/>
<organism evidence="1 2">
    <name type="scientific">Acinetobacter lwoffii NIPH 478</name>
    <dbReference type="NCBI Taxonomy" id="1217668"/>
    <lineage>
        <taxon>Bacteria</taxon>
        <taxon>Pseudomonadati</taxon>
        <taxon>Pseudomonadota</taxon>
        <taxon>Gammaproteobacteria</taxon>
        <taxon>Moraxellales</taxon>
        <taxon>Moraxellaceae</taxon>
        <taxon>Acinetobacter</taxon>
    </lineage>
</organism>
<accession>N9HMA4</accession>
<dbReference type="PATRIC" id="fig|1217668.3.peg.1214"/>
<sequence length="91" mass="9882">MTNKPMLVINHIEPVGLIAESGSELAKAFSNTYFNQAANEIADQSEIEALHFMGSVAGHALCQMFSQNINIKELDSVLAQIRSYVIQGQGS</sequence>
<dbReference type="RefSeq" id="WP_005107112.1">
    <property type="nucleotide sequence ID" value="NZ_KB849836.1"/>
</dbReference>
<evidence type="ECO:0000313" key="1">
    <source>
        <dbReference type="EMBL" id="ENW30676.1"/>
    </source>
</evidence>
<proteinExistence type="predicted"/>
<protein>
    <submittedName>
        <fullName evidence="1">Uncharacterized protein</fullName>
    </submittedName>
</protein>
<gene>
    <name evidence="1" type="ORF">F923_01246</name>
</gene>
<comment type="caution">
    <text evidence="1">The sequence shown here is derived from an EMBL/GenBank/DDBJ whole genome shotgun (WGS) entry which is preliminary data.</text>
</comment>
<reference evidence="1 2" key="1">
    <citation type="submission" date="2013-02" db="EMBL/GenBank/DDBJ databases">
        <title>The Genome Sequence of Acinetobacter lwoffii NIPH 478.</title>
        <authorList>
            <consortium name="The Broad Institute Genome Sequencing Platform"/>
            <consortium name="The Broad Institute Genome Sequencing Center for Infectious Disease"/>
            <person name="Cerqueira G."/>
            <person name="Feldgarden M."/>
            <person name="Courvalin P."/>
            <person name="Perichon B."/>
            <person name="Grillot-Courvalin C."/>
            <person name="Clermont D."/>
            <person name="Rocha E."/>
            <person name="Yoon E.-J."/>
            <person name="Nemec A."/>
            <person name="Walker B."/>
            <person name="Young S.K."/>
            <person name="Zeng Q."/>
            <person name="Gargeya S."/>
            <person name="Fitzgerald M."/>
            <person name="Haas B."/>
            <person name="Abouelleil A."/>
            <person name="Alvarado L."/>
            <person name="Arachchi H.M."/>
            <person name="Berlin A.M."/>
            <person name="Chapman S.B."/>
            <person name="Dewar J."/>
            <person name="Goldberg J."/>
            <person name="Griggs A."/>
            <person name="Gujja S."/>
            <person name="Hansen M."/>
            <person name="Howarth C."/>
            <person name="Imamovic A."/>
            <person name="Larimer J."/>
            <person name="McCowan C."/>
            <person name="Murphy C."/>
            <person name="Neiman D."/>
            <person name="Pearson M."/>
            <person name="Priest M."/>
            <person name="Roberts A."/>
            <person name="Saif S."/>
            <person name="Shea T."/>
            <person name="Sisk P."/>
            <person name="Sykes S."/>
            <person name="Wortman J."/>
            <person name="Nusbaum C."/>
            <person name="Birren B."/>
        </authorList>
    </citation>
    <scope>NUCLEOTIDE SEQUENCE [LARGE SCALE GENOMIC DNA]</scope>
    <source>
        <strain evidence="1 2">NIPH 478</strain>
    </source>
</reference>
<dbReference type="Proteomes" id="UP000018416">
    <property type="component" value="Unassembled WGS sequence"/>
</dbReference>
<dbReference type="EMBL" id="APQU01000010">
    <property type="protein sequence ID" value="ENW30676.1"/>
    <property type="molecule type" value="Genomic_DNA"/>
</dbReference>
<evidence type="ECO:0000313" key="2">
    <source>
        <dbReference type="Proteomes" id="UP000018416"/>
    </source>
</evidence>